<dbReference type="InParanoid" id="C0NJT2"/>
<proteinExistence type="predicted"/>
<dbReference type="RefSeq" id="XP_045288604.1">
    <property type="nucleotide sequence ID" value="XM_045430461.1"/>
</dbReference>
<dbReference type="Proteomes" id="UP000001631">
    <property type="component" value="Unassembled WGS sequence"/>
</dbReference>
<accession>C0NJT2</accession>
<dbReference type="EMBL" id="GG663366">
    <property type="protein sequence ID" value="EEH08123.1"/>
    <property type="molecule type" value="Genomic_DNA"/>
</dbReference>
<evidence type="ECO:0000313" key="1">
    <source>
        <dbReference type="EMBL" id="EEH08123.1"/>
    </source>
</evidence>
<gene>
    <name evidence="1" type="ORF">HCBG_03412</name>
</gene>
<keyword evidence="2" id="KW-1185">Reference proteome</keyword>
<dbReference type="GeneID" id="69036428"/>
<dbReference type="AlphaFoldDB" id="C0NJT2"/>
<name>C0NJT2_AJECG</name>
<dbReference type="HOGENOM" id="CLU_1916469_0_0_1"/>
<evidence type="ECO:0000313" key="2">
    <source>
        <dbReference type="Proteomes" id="UP000001631"/>
    </source>
</evidence>
<dbReference type="VEuPathDB" id="FungiDB:I7I50_07014"/>
<protein>
    <submittedName>
        <fullName evidence="1">Uncharacterized protein</fullName>
    </submittedName>
</protein>
<organism evidence="1 2">
    <name type="scientific">Ajellomyces capsulatus (strain G186AR / H82 / ATCC MYA-2454 / RMSCC 2432)</name>
    <name type="common">Darling's disease fungus</name>
    <name type="synonym">Histoplasma capsulatum</name>
    <dbReference type="NCBI Taxonomy" id="447093"/>
    <lineage>
        <taxon>Eukaryota</taxon>
        <taxon>Fungi</taxon>
        <taxon>Dikarya</taxon>
        <taxon>Ascomycota</taxon>
        <taxon>Pezizomycotina</taxon>
        <taxon>Eurotiomycetes</taxon>
        <taxon>Eurotiomycetidae</taxon>
        <taxon>Onygenales</taxon>
        <taxon>Ajellomycetaceae</taxon>
        <taxon>Histoplasma</taxon>
    </lineage>
</organism>
<reference evidence="1" key="1">
    <citation type="submission" date="2009-02" db="EMBL/GenBank/DDBJ databases">
        <title>The Genome Sequence of Ajellomyces capsulatus strain G186AR.</title>
        <authorList>
            <consortium name="The Broad Institute Genome Sequencing Platform"/>
            <person name="Champion M."/>
            <person name="Cuomo C."/>
            <person name="Ma L.-J."/>
            <person name="Henn M.R."/>
            <person name="Sil A."/>
            <person name="Goldman B."/>
            <person name="Young S.K."/>
            <person name="Kodira C.D."/>
            <person name="Zeng Q."/>
            <person name="Koehrsen M."/>
            <person name="Alvarado L."/>
            <person name="Berlin A."/>
            <person name="Borenstein D."/>
            <person name="Chen Z."/>
            <person name="Engels R."/>
            <person name="Freedman E."/>
            <person name="Gellesch M."/>
            <person name="Goldberg J."/>
            <person name="Griggs A."/>
            <person name="Gujja S."/>
            <person name="Heiman D."/>
            <person name="Hepburn T."/>
            <person name="Howarth C."/>
            <person name="Jen D."/>
            <person name="Larson L."/>
            <person name="Lewis B."/>
            <person name="Mehta T."/>
            <person name="Park D."/>
            <person name="Pearson M."/>
            <person name="Roberts A."/>
            <person name="Saif S."/>
            <person name="Shea T."/>
            <person name="Shenoy N."/>
            <person name="Sisk P."/>
            <person name="Stolte C."/>
            <person name="Sykes S."/>
            <person name="Walk T."/>
            <person name="White J."/>
            <person name="Yandava C."/>
            <person name="Klein B."/>
            <person name="McEwen J.G."/>
            <person name="Puccia R."/>
            <person name="Goldman G.H."/>
            <person name="Felipe M.S."/>
            <person name="Nino-Vega G."/>
            <person name="San-Blas G."/>
            <person name="Taylor J."/>
            <person name="Mendoza L."/>
            <person name="Galagan J."/>
            <person name="Nusbaum C."/>
            <person name="Birren B."/>
        </authorList>
    </citation>
    <scope>NUCLEOTIDE SEQUENCE</scope>
    <source>
        <strain evidence="1">G186AR</strain>
    </source>
</reference>
<sequence>MQDRSLRTKLFSYQIKAANPRLVEPPCYGVSWLTRAKPSQKAQDITTFSPPVRSTWKVLVRNGWSGNFLLRTSNVIWNGLLAPEGDKSRVALRTGSALFEGAAMAALRGKSRAMHMVRGEVTSIVSCEEMDN</sequence>